<keyword evidence="4 7" id="KW-0812">Transmembrane</keyword>
<dbReference type="EMBL" id="WHPF01000021">
    <property type="protein sequence ID" value="NNV57901.1"/>
    <property type="molecule type" value="Genomic_DNA"/>
</dbReference>
<name>A0A8J8FL69_9BACT</name>
<dbReference type="InterPro" id="IPR012910">
    <property type="entry name" value="Plug_dom"/>
</dbReference>
<dbReference type="NCBIfam" id="TIGR04056">
    <property type="entry name" value="OMP_RagA_SusC"/>
    <property type="match status" value="1"/>
</dbReference>
<feature type="signal peptide" evidence="8">
    <location>
        <begin position="1"/>
        <end position="28"/>
    </location>
</feature>
<dbReference type="Proteomes" id="UP000598971">
    <property type="component" value="Unassembled WGS sequence"/>
</dbReference>
<dbReference type="Gene3D" id="2.60.40.1120">
    <property type="entry name" value="Carboxypeptidase-like, regulatory domain"/>
    <property type="match status" value="1"/>
</dbReference>
<keyword evidence="6 7" id="KW-0998">Cell outer membrane</keyword>
<accession>A0A8J8FL69</accession>
<keyword evidence="3 7" id="KW-1134">Transmembrane beta strand</keyword>
<evidence type="ECO:0000259" key="9">
    <source>
        <dbReference type="Pfam" id="PF07715"/>
    </source>
</evidence>
<dbReference type="InterPro" id="IPR023997">
    <property type="entry name" value="TonB-dep_OMP_SusC/RagA_CS"/>
</dbReference>
<feature type="chain" id="PRO_5035260016" evidence="8">
    <location>
        <begin position="29"/>
        <end position="1053"/>
    </location>
</feature>
<comment type="caution">
    <text evidence="10">The sequence shown here is derived from an EMBL/GenBank/DDBJ whole genome shotgun (WGS) entry which is preliminary data.</text>
</comment>
<dbReference type="PROSITE" id="PS52016">
    <property type="entry name" value="TONB_DEPENDENT_REC_3"/>
    <property type="match status" value="1"/>
</dbReference>
<evidence type="ECO:0000256" key="7">
    <source>
        <dbReference type="PROSITE-ProRule" id="PRU01360"/>
    </source>
</evidence>
<dbReference type="Gene3D" id="2.170.130.10">
    <property type="entry name" value="TonB-dependent receptor, plug domain"/>
    <property type="match status" value="1"/>
</dbReference>
<evidence type="ECO:0000313" key="10">
    <source>
        <dbReference type="EMBL" id="NNV57901.1"/>
    </source>
</evidence>
<sequence>MTRTKLKRITKLLCTLCALLLMLPGLFAQNNGAAKRVTGTVKDDKGAAIAGVTVQVKDAKNVTVTNAQGVFAFDVPAKAATIIFSYVGMQKVETAITASGIMEITLMPITQSLNDVVVIGYGVTKRANITSSISSVNQKQLKDLPVAGIDQALQGKVAGLNVVNNSGQPGGGVSLRVRGVTSINSNDPLIVIDGVRFRNSEKTNAGFAGLGGSDGQTSNSVMSTINPNDIESIDVLKDASAQAIYGSEAANGVILITTKKGKSGEGKINYDVYYGQQQVYRKLDLMNLQQFATYQNSIVGELGRDSTEEFKDPSVLGRGTDWQDAIFQNGNIQDHNLSFSGGKDKTTYYLSLNYFDQTGILIGSDFNRYAMRFNLDNQLKTWLKVGVSSNVSRTTQNVTLADAAEGTIWWGAIQNPLIPLKNLDGTWGGGNVISGYQYASDNPVARAQLRGNKSISSQVFGNVYADLQLSKNLSFRNEVSYSIGLNNNQAVQQSGYIGPSSLQSQLFEYKGNSYYYSLRNYLTYNKYWGKHGINVTAGHEMQYSYYEGMSGKKVDLQAGIPDLNAGNSDKTTWELGGGKGDWAAESYFARGNYTYDNRYSLSVSMRADGSSNFGPTNRWGYFPGASAGWTITNEKFAENWKSTFSYLKLRVGYGAVGNQNPPGGAARPFYTGGVRFWAGPVGFGSGSNFLTGIANPDVTWESVVTQNAGIDVGILKGKIDLTVDVYKKTTTNMLIIGTAGRTVGLGDSWDDLTGPLINVGQMTNTGIDLSITTHNITNKNFTWNTNLIFTHYKNQLDRLVTGAALYGKVYYDNYTLTKTVASDAVGTFYGLQTDGIFRTQEELDASMPQFGYSIDATHTWLGDIRFKDINNDKKIDEGDITNIGSPLPKFTYGLTNTFKYKNFDASIFVQGSYGSKIYNFLRWQTEKMDNPYYNQLTSVLNRYTADNINGDLPRFSNTNVNNVYVSDRYIEDGSYLRIQNITIGYRMPEKIAKKAMMTSMRFYVSVQNLYTFTSYSGYDPEVGVFNNNIRLQNIDMGHYPNPRSVTIGANVEF</sequence>
<dbReference type="AlphaFoldDB" id="A0A8J8FL69"/>
<dbReference type="RefSeq" id="WP_171609854.1">
    <property type="nucleotide sequence ID" value="NZ_WHPF01000021.1"/>
</dbReference>
<organism evidence="10 11">
    <name type="scientific">Limnovirga soli</name>
    <dbReference type="NCBI Taxonomy" id="2656915"/>
    <lineage>
        <taxon>Bacteria</taxon>
        <taxon>Pseudomonadati</taxon>
        <taxon>Bacteroidota</taxon>
        <taxon>Chitinophagia</taxon>
        <taxon>Chitinophagales</taxon>
        <taxon>Chitinophagaceae</taxon>
        <taxon>Limnovirga</taxon>
    </lineage>
</organism>
<reference evidence="10" key="1">
    <citation type="submission" date="2019-10" db="EMBL/GenBank/DDBJ databases">
        <title>Draft genome sequence of Panacibacter sp. KCS-6.</title>
        <authorList>
            <person name="Yim K.J."/>
        </authorList>
    </citation>
    <scope>NUCLEOTIDE SEQUENCE</scope>
    <source>
        <strain evidence="10">KCS-6</strain>
    </source>
</reference>
<dbReference type="InterPro" id="IPR036942">
    <property type="entry name" value="Beta-barrel_TonB_sf"/>
</dbReference>
<comment type="similarity">
    <text evidence="7">Belongs to the TonB-dependent receptor family.</text>
</comment>
<comment type="subcellular location">
    <subcellularLocation>
        <location evidence="1 7">Cell outer membrane</location>
        <topology evidence="1 7">Multi-pass membrane protein</topology>
    </subcellularLocation>
</comment>
<dbReference type="InterPro" id="IPR023996">
    <property type="entry name" value="TonB-dep_OMP_SusC/RagA"/>
</dbReference>
<protein>
    <submittedName>
        <fullName evidence="10">SusC/RagA family TonB-linked outer membrane protein</fullName>
    </submittedName>
</protein>
<evidence type="ECO:0000256" key="3">
    <source>
        <dbReference type="ARBA" id="ARBA00022452"/>
    </source>
</evidence>
<keyword evidence="11" id="KW-1185">Reference proteome</keyword>
<dbReference type="Pfam" id="PF07715">
    <property type="entry name" value="Plug"/>
    <property type="match status" value="1"/>
</dbReference>
<dbReference type="InterPro" id="IPR039426">
    <property type="entry name" value="TonB-dep_rcpt-like"/>
</dbReference>
<keyword evidence="2 7" id="KW-0813">Transport</keyword>
<keyword evidence="5 7" id="KW-0472">Membrane</keyword>
<evidence type="ECO:0000256" key="5">
    <source>
        <dbReference type="ARBA" id="ARBA00023136"/>
    </source>
</evidence>
<gene>
    <name evidence="10" type="ORF">GD597_20725</name>
</gene>
<dbReference type="Pfam" id="PF13715">
    <property type="entry name" value="CarbopepD_reg_2"/>
    <property type="match status" value="1"/>
</dbReference>
<evidence type="ECO:0000313" key="11">
    <source>
        <dbReference type="Proteomes" id="UP000598971"/>
    </source>
</evidence>
<dbReference type="SUPFAM" id="SSF49464">
    <property type="entry name" value="Carboxypeptidase regulatory domain-like"/>
    <property type="match status" value="1"/>
</dbReference>
<evidence type="ECO:0000256" key="1">
    <source>
        <dbReference type="ARBA" id="ARBA00004571"/>
    </source>
</evidence>
<evidence type="ECO:0000256" key="4">
    <source>
        <dbReference type="ARBA" id="ARBA00022692"/>
    </source>
</evidence>
<feature type="domain" description="TonB-dependent receptor plug" evidence="9">
    <location>
        <begin position="127"/>
        <end position="253"/>
    </location>
</feature>
<dbReference type="Gene3D" id="2.40.170.20">
    <property type="entry name" value="TonB-dependent receptor, beta-barrel domain"/>
    <property type="match status" value="1"/>
</dbReference>
<dbReference type="NCBIfam" id="TIGR04057">
    <property type="entry name" value="SusC_RagA_signa"/>
    <property type="match status" value="1"/>
</dbReference>
<dbReference type="GO" id="GO:0009279">
    <property type="term" value="C:cell outer membrane"/>
    <property type="evidence" value="ECO:0007669"/>
    <property type="project" value="UniProtKB-SubCell"/>
</dbReference>
<keyword evidence="8" id="KW-0732">Signal</keyword>
<dbReference type="InterPro" id="IPR037066">
    <property type="entry name" value="Plug_dom_sf"/>
</dbReference>
<dbReference type="InterPro" id="IPR008969">
    <property type="entry name" value="CarboxyPept-like_regulatory"/>
</dbReference>
<evidence type="ECO:0000256" key="6">
    <source>
        <dbReference type="ARBA" id="ARBA00023237"/>
    </source>
</evidence>
<evidence type="ECO:0000256" key="8">
    <source>
        <dbReference type="SAM" id="SignalP"/>
    </source>
</evidence>
<proteinExistence type="inferred from homology"/>
<dbReference type="SUPFAM" id="SSF56935">
    <property type="entry name" value="Porins"/>
    <property type="match status" value="1"/>
</dbReference>
<evidence type="ECO:0000256" key="2">
    <source>
        <dbReference type="ARBA" id="ARBA00022448"/>
    </source>
</evidence>